<dbReference type="AlphaFoldDB" id="A0A0M4LSG8"/>
<evidence type="ECO:0000313" key="3">
    <source>
        <dbReference type="Proteomes" id="UP000057213"/>
    </source>
</evidence>
<sequence length="40" mass="4935">MKIVIHKLYEFLQSLFLSSFFFIFLMHSFLIIGKFFMKKN</sequence>
<organism evidence="2 3">
    <name type="scientific">Bartonella ancashensis</name>
    <dbReference type="NCBI Taxonomy" id="1318743"/>
    <lineage>
        <taxon>Bacteria</taxon>
        <taxon>Pseudomonadati</taxon>
        <taxon>Pseudomonadota</taxon>
        <taxon>Alphaproteobacteria</taxon>
        <taxon>Hyphomicrobiales</taxon>
        <taxon>Bartonellaceae</taxon>
        <taxon>Bartonella</taxon>
    </lineage>
</organism>
<reference evidence="2 3" key="1">
    <citation type="journal article" date="2015" name="Genome Announc.">
        <title>Complete Genome Sequence of Bartonella ancashensis Strain 20.00, Isolated from the Blood of a Patient with Verruga Peruana.</title>
        <authorList>
            <person name="Hang J."/>
            <person name="Mullins K.E."/>
            <person name="Clifford R.J."/>
            <person name="Onmus-Leone F."/>
            <person name="Yang Y."/>
            <person name="Jiang J."/>
            <person name="Leguia M."/>
            <person name="Kasper M.R."/>
            <person name="Maguina C."/>
            <person name="Lesho E.P."/>
            <person name="Jarman R.G."/>
            <person name="Richards A.L."/>
            <person name="Blazes D."/>
        </authorList>
    </citation>
    <scope>NUCLEOTIDE SEQUENCE [LARGE SCALE GENOMIC DNA]</scope>
    <source>
        <strain evidence="2 3">20.00</strain>
    </source>
</reference>
<keyword evidence="1" id="KW-1133">Transmembrane helix</keyword>
<name>A0A0M4LSG8_9HYPH</name>
<evidence type="ECO:0000256" key="1">
    <source>
        <dbReference type="SAM" id="Phobius"/>
    </source>
</evidence>
<dbReference type="KEGG" id="banc:PU02_0558"/>
<dbReference type="Proteomes" id="UP000057213">
    <property type="component" value="Chromosome"/>
</dbReference>
<keyword evidence="1" id="KW-0812">Transmembrane</keyword>
<gene>
    <name evidence="2" type="ORF">PU02_0558</name>
</gene>
<protein>
    <submittedName>
        <fullName evidence="2">Uncharacterized protein</fullName>
    </submittedName>
</protein>
<feature type="transmembrane region" description="Helical" evidence="1">
    <location>
        <begin position="15"/>
        <end position="37"/>
    </location>
</feature>
<proteinExistence type="predicted"/>
<keyword evidence="3" id="KW-1185">Reference proteome</keyword>
<dbReference type="PATRIC" id="fig|1318743.3.peg.571"/>
<accession>A0A0M4LSG8</accession>
<keyword evidence="1" id="KW-0472">Membrane</keyword>
<dbReference type="EMBL" id="CP010401">
    <property type="protein sequence ID" value="ALE03372.1"/>
    <property type="molecule type" value="Genomic_DNA"/>
</dbReference>
<evidence type="ECO:0000313" key="2">
    <source>
        <dbReference type="EMBL" id="ALE03372.1"/>
    </source>
</evidence>